<feature type="region of interest" description="Disordered" evidence="1">
    <location>
        <begin position="108"/>
        <end position="128"/>
    </location>
</feature>
<dbReference type="Proteomes" id="UP000694389">
    <property type="component" value="Unassembled WGS sequence"/>
</dbReference>
<dbReference type="Gene3D" id="1.10.287.210">
    <property type="match status" value="1"/>
</dbReference>
<dbReference type="InterPro" id="IPR018154">
    <property type="entry name" value="TLV/ENV_coat_polyprotein"/>
</dbReference>
<evidence type="ECO:0000313" key="2">
    <source>
        <dbReference type="Ensembl" id="ENSDLAP00005010150.2"/>
    </source>
</evidence>
<evidence type="ECO:0000313" key="3">
    <source>
        <dbReference type="Proteomes" id="UP000694389"/>
    </source>
</evidence>
<protein>
    <submittedName>
        <fullName evidence="2">Uncharacterized protein</fullName>
    </submittedName>
</protein>
<dbReference type="GeneTree" id="ENSGT00940000177642"/>
<sequence length="128" mass="14360">MKESWGREDHRKCTVPLGMMMLLIAAWSVLSLANQTEMALTLMNTEMSAIRTAVIQHRLALDIILAEKGGICKILNVSCCFYVPDEYENITNITKHMQDAIRPTPVADDSWGRPLQQTKGCERGVPQV</sequence>
<evidence type="ECO:0000256" key="1">
    <source>
        <dbReference type="SAM" id="MobiDB-lite"/>
    </source>
</evidence>
<organism evidence="2 3">
    <name type="scientific">Dicentrarchus labrax</name>
    <name type="common">European seabass</name>
    <name type="synonym">Morone labrax</name>
    <dbReference type="NCBI Taxonomy" id="13489"/>
    <lineage>
        <taxon>Eukaryota</taxon>
        <taxon>Metazoa</taxon>
        <taxon>Chordata</taxon>
        <taxon>Craniata</taxon>
        <taxon>Vertebrata</taxon>
        <taxon>Euteleostomi</taxon>
        <taxon>Actinopterygii</taxon>
        <taxon>Neopterygii</taxon>
        <taxon>Teleostei</taxon>
        <taxon>Neoteleostei</taxon>
        <taxon>Acanthomorphata</taxon>
        <taxon>Eupercaria</taxon>
        <taxon>Moronidae</taxon>
        <taxon>Dicentrarchus</taxon>
    </lineage>
</organism>
<reference evidence="2" key="2">
    <citation type="submission" date="2025-09" db="UniProtKB">
        <authorList>
            <consortium name="Ensembl"/>
        </authorList>
    </citation>
    <scope>IDENTIFICATION</scope>
</reference>
<dbReference type="AlphaFoldDB" id="A0A8C4GHZ2"/>
<keyword evidence="3" id="KW-1185">Reference proteome</keyword>
<dbReference type="PANTHER" id="PTHR10424">
    <property type="entry name" value="VIRAL ENVELOPE PROTEIN"/>
    <property type="match status" value="1"/>
</dbReference>
<dbReference type="Ensembl" id="ENSDLAT00005011119.2">
    <property type="protein sequence ID" value="ENSDLAP00005010150.2"/>
    <property type="gene ID" value="ENSDLAG00005005303.2"/>
</dbReference>
<name>A0A8C4GHZ2_DICLA</name>
<dbReference type="Pfam" id="PF00429">
    <property type="entry name" value="TLV_coat"/>
    <property type="match status" value="1"/>
</dbReference>
<proteinExistence type="predicted"/>
<reference evidence="2" key="1">
    <citation type="submission" date="2025-08" db="UniProtKB">
        <authorList>
            <consortium name="Ensembl"/>
        </authorList>
    </citation>
    <scope>IDENTIFICATION</scope>
</reference>
<dbReference type="SUPFAM" id="SSF58069">
    <property type="entry name" value="Virus ectodomain"/>
    <property type="match status" value="1"/>
</dbReference>
<accession>A0A8C4GHZ2</accession>